<name>A0AAD1XMF6_EUPCR</name>
<dbReference type="Proteomes" id="UP001295684">
    <property type="component" value="Unassembled WGS sequence"/>
</dbReference>
<feature type="compositionally biased region" description="Acidic residues" evidence="1">
    <location>
        <begin position="1091"/>
        <end position="1106"/>
    </location>
</feature>
<feature type="compositionally biased region" description="Acidic residues" evidence="1">
    <location>
        <begin position="332"/>
        <end position="345"/>
    </location>
</feature>
<reference evidence="2" key="1">
    <citation type="submission" date="2023-07" db="EMBL/GenBank/DDBJ databases">
        <authorList>
            <consortium name="AG Swart"/>
            <person name="Singh M."/>
            <person name="Singh A."/>
            <person name="Seah K."/>
            <person name="Emmerich C."/>
        </authorList>
    </citation>
    <scope>NUCLEOTIDE SEQUENCE</scope>
    <source>
        <strain evidence="2">DP1</strain>
    </source>
</reference>
<accession>A0AAD1XMF6</accession>
<feature type="region of interest" description="Disordered" evidence="1">
    <location>
        <begin position="1087"/>
        <end position="1106"/>
    </location>
</feature>
<feature type="region of interest" description="Disordered" evidence="1">
    <location>
        <begin position="292"/>
        <end position="356"/>
    </location>
</feature>
<dbReference type="Pfam" id="PF08578">
    <property type="entry name" value="DUF1765"/>
    <property type="match status" value="1"/>
</dbReference>
<dbReference type="AlphaFoldDB" id="A0AAD1XMF6"/>
<dbReference type="PANTHER" id="PTHR35397">
    <property type="entry name" value="C2 DOMAIN-CONTAINING PROTEIN-RELATED"/>
    <property type="match status" value="1"/>
</dbReference>
<feature type="compositionally biased region" description="Basic and acidic residues" evidence="1">
    <location>
        <begin position="346"/>
        <end position="356"/>
    </location>
</feature>
<evidence type="ECO:0000313" key="3">
    <source>
        <dbReference type="Proteomes" id="UP001295684"/>
    </source>
</evidence>
<protein>
    <recommendedName>
        <fullName evidence="4">C2 domain-containing protein</fullName>
    </recommendedName>
</protein>
<dbReference type="EMBL" id="CAMPGE010016996">
    <property type="protein sequence ID" value="CAI2375508.1"/>
    <property type="molecule type" value="Genomic_DNA"/>
</dbReference>
<evidence type="ECO:0008006" key="4">
    <source>
        <dbReference type="Google" id="ProtNLM"/>
    </source>
</evidence>
<keyword evidence="3" id="KW-1185">Reference proteome</keyword>
<evidence type="ECO:0000313" key="2">
    <source>
        <dbReference type="EMBL" id="CAI2375508.1"/>
    </source>
</evidence>
<evidence type="ECO:0000256" key="1">
    <source>
        <dbReference type="SAM" id="MobiDB-lite"/>
    </source>
</evidence>
<gene>
    <name evidence="2" type="ORF">ECRASSUSDP1_LOCUS16870</name>
</gene>
<comment type="caution">
    <text evidence="2">The sequence shown here is derived from an EMBL/GenBank/DDBJ whole genome shotgun (WGS) entry which is preliminary data.</text>
</comment>
<feature type="compositionally biased region" description="Low complexity" evidence="1">
    <location>
        <begin position="292"/>
        <end position="309"/>
    </location>
</feature>
<dbReference type="InterPro" id="IPR013887">
    <property type="entry name" value="UPF0592"/>
</dbReference>
<dbReference type="PANTHER" id="PTHR35397:SF1">
    <property type="entry name" value="ARMADILLO-LIKE HELICAL DOMAIN-CONTAINING PROTEIN"/>
    <property type="match status" value="1"/>
</dbReference>
<sequence>MGCSGSHTLFVNQIKGTDVLPDQAKGQIFNSNLTNEVINFNIRLLKLHMTQLRVKKQCFLKFTFKEKNTEIYSTQTRTTNLNEKSPIFDLNCEFEHNSTLEDLEKGHLEICLYPLNDHNEKEPISVVMIDFLALAFGPSHHSIKFFTKNKRNCIGILQYNIHFEQVCKTKISLKTMQIKVLSIKKELPISCSFKLIKPDTKYDSSMSGSKIGKYDTCKKRTQVDFNFMAHNSGGPTLSTVSTMEDLMASSLQVLVWKDSRTMKGNEGIRSVMTKNLSSALDLNSVDIHFGNSYSSSSDENSSGEGSANSSEEELKSEVADEPSSEMATSQEGSEDDASQGSDDDVSEGRDTVSSDHGERYELLGETHIEFAAILKNIIQFVDRLGKGVLAEDSGTISIGQTRRIEITVDDLKCNKWDINKEDLWYFGRKIGEISLKIEANNLPYVRQLPAGVLTEKGVRAASVRHVQEFASDGAAKKHLPETMRDALDYLADFKKRDCKKGGNERVPLSRMETICKEVITCLKHTTKTSIVYDEYVSVAAEMKAQEILINLAGHCLTYVDFVDPRLKGKYFEIISLVFHRGELDLNQIGILRSEGKDNNSKIIKEKKKLMPSYQFLIYEALNFSIDKLTRKAVDFYRRDCIVFCIAISYFKIPEFRKSFLDAISMKPIPEIEELRSIDINRENDDNAHKAYIDEFFNWKKYFYDKIPESPQKKKNMEIIAKILAEKRWEEKLGKRGVAFFLIAARWAEYAKTIAVDEKIDWFDIPGYSIILKAVLTEFKERKISEYPDALVDATCALIADEKVLRAFIEIIFEKTNIHIPSNVNRTLDIVEKWFHIIAHDEKRFPANFDDNFFYKAIDMLINYEHAVSTPKCLWLMYKTFHIFPLHMQKRLAEMLFIKKFNKLFFSWSWNIRTVYYKLYLYQLQHVFGKGLENDTPDESQSKRVKRSKSSANFRFVKLELITKNMTGNKTTNKQSLYEDENKRIKELVQIAHSRQLIIDEYLKEYQAEEKLDYREYVDDTSDEEDSENDTIHESKIAHLIKEIPDKYKHYVNDSIKDFLEEQKLYDKWEKGEKDEEQDDGLPEIELQAVLDESENPDVDLDGNDGW</sequence>
<organism evidence="2 3">
    <name type="scientific">Euplotes crassus</name>
    <dbReference type="NCBI Taxonomy" id="5936"/>
    <lineage>
        <taxon>Eukaryota</taxon>
        <taxon>Sar</taxon>
        <taxon>Alveolata</taxon>
        <taxon>Ciliophora</taxon>
        <taxon>Intramacronucleata</taxon>
        <taxon>Spirotrichea</taxon>
        <taxon>Hypotrichia</taxon>
        <taxon>Euplotida</taxon>
        <taxon>Euplotidae</taxon>
        <taxon>Moneuplotes</taxon>
    </lineage>
</organism>
<proteinExistence type="predicted"/>